<organism evidence="9 10">
    <name type="scientific">Candidatus Falkowbacteria bacterium CG10_big_fil_rev_8_21_14_0_10_44_15</name>
    <dbReference type="NCBI Taxonomy" id="1974569"/>
    <lineage>
        <taxon>Bacteria</taxon>
        <taxon>Candidatus Falkowiibacteriota</taxon>
    </lineage>
</organism>
<dbReference type="InterPro" id="IPR050256">
    <property type="entry name" value="Glycosyltransferase_2"/>
</dbReference>
<dbReference type="Pfam" id="PF00535">
    <property type="entry name" value="Glycos_transf_2"/>
    <property type="match status" value="1"/>
</dbReference>
<evidence type="ECO:0000313" key="9">
    <source>
        <dbReference type="EMBL" id="PIR92506.1"/>
    </source>
</evidence>
<feature type="domain" description="Glycosyltransferase 2-like" evidence="8">
    <location>
        <begin position="8"/>
        <end position="154"/>
    </location>
</feature>
<evidence type="ECO:0000256" key="5">
    <source>
        <dbReference type="ARBA" id="ARBA00022985"/>
    </source>
</evidence>
<reference evidence="10" key="1">
    <citation type="submission" date="2017-09" db="EMBL/GenBank/DDBJ databases">
        <title>Depth-based differentiation of microbial function through sediment-hosted aquifers and enrichment of novel symbionts in the deep terrestrial subsurface.</title>
        <authorList>
            <person name="Probst A.J."/>
            <person name="Ladd B."/>
            <person name="Jarett J.K."/>
            <person name="Geller-Mcgrath D.E."/>
            <person name="Sieber C.M.K."/>
            <person name="Emerson J.B."/>
            <person name="Anantharaman K."/>
            <person name="Thomas B.C."/>
            <person name="Malmstrom R."/>
            <person name="Stieglmeier M."/>
            <person name="Klingl A."/>
            <person name="Woyke T."/>
            <person name="Ryan C.M."/>
            <person name="Banfield J.F."/>
        </authorList>
    </citation>
    <scope>NUCLEOTIDE SEQUENCE [LARGE SCALE GENOMIC DNA]</scope>
</reference>
<evidence type="ECO:0000256" key="7">
    <source>
        <dbReference type="ARBA" id="ARBA00023136"/>
    </source>
</evidence>
<evidence type="ECO:0000313" key="10">
    <source>
        <dbReference type="Proteomes" id="UP000228510"/>
    </source>
</evidence>
<accession>A0A2H0V076</accession>
<keyword evidence="2" id="KW-0328">Glycosyltransferase</keyword>
<protein>
    <submittedName>
        <fullName evidence="9">Glycosyltransferase family 2 protein</fullName>
    </submittedName>
</protein>
<evidence type="ECO:0000256" key="3">
    <source>
        <dbReference type="ARBA" id="ARBA00022679"/>
    </source>
</evidence>
<sequence length="239" mass="27534">MTTINSISIFFPCYNDKGTVEKLLNDSVATINKLGVEDYEIIFIDDGSTDGARELLASLQGRTPNFKVILHEKNFGYGRVLRSGFAAASKEWIFYSDGDAQYDVKELPLLISALEEGVDFVSGYKMKRNDSLSRIILGKVYQWGIKIIFMLKIRDVDCNFRLIRKYKMDQITLRSDSGSVCLELVKKLQNAKAIMRQVPVHHYSRIYGHSQFFNIKRINTMVITLFKLWWPLVILKKTK</sequence>
<dbReference type="InterPro" id="IPR029044">
    <property type="entry name" value="Nucleotide-diphossugar_trans"/>
</dbReference>
<comment type="caution">
    <text evidence="9">The sequence shown here is derived from an EMBL/GenBank/DDBJ whole genome shotgun (WGS) entry which is preliminary data.</text>
</comment>
<evidence type="ECO:0000256" key="2">
    <source>
        <dbReference type="ARBA" id="ARBA00022676"/>
    </source>
</evidence>
<evidence type="ECO:0000256" key="1">
    <source>
        <dbReference type="ARBA" id="ARBA00022475"/>
    </source>
</evidence>
<dbReference type="Proteomes" id="UP000228510">
    <property type="component" value="Unassembled WGS sequence"/>
</dbReference>
<dbReference type="EMBL" id="PFAT01000021">
    <property type="protein sequence ID" value="PIR92506.1"/>
    <property type="molecule type" value="Genomic_DNA"/>
</dbReference>
<evidence type="ECO:0000259" key="8">
    <source>
        <dbReference type="Pfam" id="PF00535"/>
    </source>
</evidence>
<dbReference type="InterPro" id="IPR001173">
    <property type="entry name" value="Glyco_trans_2-like"/>
</dbReference>
<dbReference type="GO" id="GO:0009103">
    <property type="term" value="P:lipopolysaccharide biosynthetic process"/>
    <property type="evidence" value="ECO:0007669"/>
    <property type="project" value="UniProtKB-KW"/>
</dbReference>
<evidence type="ECO:0000256" key="4">
    <source>
        <dbReference type="ARBA" id="ARBA00022692"/>
    </source>
</evidence>
<keyword evidence="5" id="KW-0448">Lipopolysaccharide biosynthesis</keyword>
<keyword evidence="6" id="KW-1133">Transmembrane helix</keyword>
<keyword evidence="4" id="KW-0812">Transmembrane</keyword>
<dbReference type="Gene3D" id="3.90.550.10">
    <property type="entry name" value="Spore Coat Polysaccharide Biosynthesis Protein SpsA, Chain A"/>
    <property type="match status" value="1"/>
</dbReference>
<dbReference type="SUPFAM" id="SSF53448">
    <property type="entry name" value="Nucleotide-diphospho-sugar transferases"/>
    <property type="match status" value="1"/>
</dbReference>
<keyword evidence="3 9" id="KW-0808">Transferase</keyword>
<dbReference type="AlphaFoldDB" id="A0A2H0V076"/>
<dbReference type="PANTHER" id="PTHR48090:SF3">
    <property type="entry name" value="UNDECAPRENYL-PHOSPHATE 4-DEOXY-4-FORMAMIDO-L-ARABINOSE TRANSFERASE"/>
    <property type="match status" value="1"/>
</dbReference>
<proteinExistence type="predicted"/>
<dbReference type="PANTHER" id="PTHR48090">
    <property type="entry name" value="UNDECAPRENYL-PHOSPHATE 4-DEOXY-4-FORMAMIDO-L-ARABINOSE TRANSFERASE-RELATED"/>
    <property type="match status" value="1"/>
</dbReference>
<evidence type="ECO:0000256" key="6">
    <source>
        <dbReference type="ARBA" id="ARBA00022989"/>
    </source>
</evidence>
<dbReference type="GO" id="GO:0099621">
    <property type="term" value="F:undecaprenyl-phosphate 4-deoxy-4-formamido-L-arabinose transferase activity"/>
    <property type="evidence" value="ECO:0007669"/>
    <property type="project" value="TreeGrafter"/>
</dbReference>
<gene>
    <name evidence="9" type="ORF">COU01_01470</name>
</gene>
<dbReference type="CDD" id="cd04179">
    <property type="entry name" value="DPM_DPG-synthase_like"/>
    <property type="match status" value="1"/>
</dbReference>
<name>A0A2H0V076_9BACT</name>
<dbReference type="GO" id="GO:0005886">
    <property type="term" value="C:plasma membrane"/>
    <property type="evidence" value="ECO:0007669"/>
    <property type="project" value="TreeGrafter"/>
</dbReference>
<keyword evidence="1" id="KW-1003">Cell membrane</keyword>
<keyword evidence="7" id="KW-0472">Membrane</keyword>